<dbReference type="AlphaFoldDB" id="A0A402CT36"/>
<keyword evidence="3" id="KW-1185">Reference proteome</keyword>
<dbReference type="Proteomes" id="UP000287394">
    <property type="component" value="Chromosome"/>
</dbReference>
<reference evidence="2 3" key="1">
    <citation type="journal article" date="2019" name="Int. J. Syst. Evol. Microbiol.">
        <title>Capsulimonas corticalis gen. nov., sp. nov., an aerobic capsulated bacterium, of a novel bacterial order, Capsulimonadales ord. nov., of the class Armatimonadia of the phylum Armatimonadetes.</title>
        <authorList>
            <person name="Li J."/>
            <person name="Kudo C."/>
            <person name="Tonouchi A."/>
        </authorList>
    </citation>
    <scope>NUCLEOTIDE SEQUENCE [LARGE SCALE GENOMIC DNA]</scope>
    <source>
        <strain evidence="2 3">AX-7</strain>
    </source>
</reference>
<evidence type="ECO:0000313" key="2">
    <source>
        <dbReference type="EMBL" id="BDI30861.1"/>
    </source>
</evidence>
<accession>A0A402CT36</accession>
<dbReference type="EMBL" id="AP025739">
    <property type="protein sequence ID" value="BDI30861.1"/>
    <property type="molecule type" value="Genomic_DNA"/>
</dbReference>
<gene>
    <name evidence="2" type="ORF">CCAX7_29120</name>
</gene>
<proteinExistence type="predicted"/>
<protein>
    <recommendedName>
        <fullName evidence="1">DUF4253 domain-containing protein</fullName>
    </recommendedName>
</protein>
<dbReference type="InterPro" id="IPR025349">
    <property type="entry name" value="DUF4253"/>
</dbReference>
<organism evidence="2 3">
    <name type="scientific">Capsulimonas corticalis</name>
    <dbReference type="NCBI Taxonomy" id="2219043"/>
    <lineage>
        <taxon>Bacteria</taxon>
        <taxon>Bacillati</taxon>
        <taxon>Armatimonadota</taxon>
        <taxon>Armatimonadia</taxon>
        <taxon>Capsulimonadales</taxon>
        <taxon>Capsulimonadaceae</taxon>
        <taxon>Capsulimonas</taxon>
    </lineage>
</organism>
<sequence>MELTPEEMRMIETIGFPHDVAIFVKQATSGALEHAAAEEDGQSAQAPAGLSVSLSKTRIEQFIETHQAALLLKGCRAFWSERRLPSGLRDSDELILLPTTDMMAIVRLRRSNGVNHGVSTADVIDRIAYWSTQCRLNVVGAACDWVALRFDTLPENLCVFAEDAYRFCPDAVEQGVAITYQEDSRALAAARALCPGARLKFTTQSGQSARALAGDFHAQFQATIREASYPPEVKAMLLREASEAARTPGLSREDGTKLLAYEIQRTKTLFLWWD</sequence>
<name>A0A402CT36_9BACT</name>
<evidence type="ECO:0000259" key="1">
    <source>
        <dbReference type="Pfam" id="PF14062"/>
    </source>
</evidence>
<evidence type="ECO:0000313" key="3">
    <source>
        <dbReference type="Proteomes" id="UP000287394"/>
    </source>
</evidence>
<dbReference type="KEGG" id="ccot:CCAX7_29120"/>
<dbReference type="Pfam" id="PF14062">
    <property type="entry name" value="DUF4253"/>
    <property type="match status" value="1"/>
</dbReference>
<dbReference type="RefSeq" id="WP_119320554.1">
    <property type="nucleotide sequence ID" value="NZ_AP025739.1"/>
</dbReference>
<dbReference type="OrthoDB" id="4827574at2"/>
<feature type="domain" description="DUF4253" evidence="1">
    <location>
        <begin position="94"/>
        <end position="186"/>
    </location>
</feature>